<accession>A0A2P4NMP2</accession>
<proteinExistence type="predicted"/>
<evidence type="ECO:0000256" key="1">
    <source>
        <dbReference type="SAM" id="Phobius"/>
    </source>
</evidence>
<dbReference type="RefSeq" id="WP_058568168.1">
    <property type="nucleotide sequence ID" value="NZ_LOPW02000018.1"/>
</dbReference>
<dbReference type="OrthoDB" id="343058at2157"/>
<gene>
    <name evidence="2" type="ORF">AUR65_017445</name>
</gene>
<evidence type="ECO:0000313" key="2">
    <source>
        <dbReference type="EMBL" id="POG54407.1"/>
    </source>
</evidence>
<name>A0A2P4NMP2_9EURY</name>
<dbReference type="Pfam" id="PF17647">
    <property type="entry name" value="DUF5518"/>
    <property type="match status" value="1"/>
</dbReference>
<keyword evidence="3" id="KW-1185">Reference proteome</keyword>
<comment type="caution">
    <text evidence="2">The sequence shown here is derived from an EMBL/GenBank/DDBJ whole genome shotgun (WGS) entry which is preliminary data.</text>
</comment>
<sequence>MVSIPRFRSLSPAWNAALVGVIASVPISTVVNWLPNSEATVGAGMMIFGAFIAGAVAAVRSADSDAAGLRAGLLGGVLELFVFVVTAGTTAAWPLSRVAFFALAAGAVLCLAPLFGLGCGRIGGWVVRTVASRWNPTAGTA</sequence>
<reference evidence="2" key="1">
    <citation type="submission" date="2017-08" db="EMBL/GenBank/DDBJ databases">
        <title>Haloferax marisrubri sp. nov., isolated from the Discovery deep brine-seawater interface in the Red Sea.</title>
        <authorList>
            <person name="Zhang G."/>
            <person name="Stingl U."/>
        </authorList>
    </citation>
    <scope>NUCLEOTIDE SEQUENCE [LARGE SCALE GENOMIC DNA]</scope>
    <source>
        <strain evidence="2">SB3</strain>
    </source>
</reference>
<dbReference type="Proteomes" id="UP000053621">
    <property type="component" value="Unassembled WGS sequence"/>
</dbReference>
<feature type="transmembrane region" description="Helical" evidence="1">
    <location>
        <begin position="40"/>
        <end position="59"/>
    </location>
</feature>
<feature type="transmembrane region" description="Helical" evidence="1">
    <location>
        <begin position="99"/>
        <end position="119"/>
    </location>
</feature>
<evidence type="ECO:0000313" key="3">
    <source>
        <dbReference type="Proteomes" id="UP000053621"/>
    </source>
</evidence>
<keyword evidence="1" id="KW-1133">Transmembrane helix</keyword>
<organism evidence="2 3">
    <name type="scientific">Haloferax marisrubri</name>
    <dbReference type="NCBI Taxonomy" id="1544719"/>
    <lineage>
        <taxon>Archaea</taxon>
        <taxon>Methanobacteriati</taxon>
        <taxon>Methanobacteriota</taxon>
        <taxon>Stenosarchaea group</taxon>
        <taxon>Halobacteria</taxon>
        <taxon>Halobacteriales</taxon>
        <taxon>Haloferacaceae</taxon>
        <taxon>Haloferax</taxon>
    </lineage>
</organism>
<feature type="transmembrane region" description="Helical" evidence="1">
    <location>
        <begin position="71"/>
        <end position="93"/>
    </location>
</feature>
<evidence type="ECO:0008006" key="4">
    <source>
        <dbReference type="Google" id="ProtNLM"/>
    </source>
</evidence>
<keyword evidence="1" id="KW-0812">Transmembrane</keyword>
<feature type="transmembrane region" description="Helical" evidence="1">
    <location>
        <begin position="12"/>
        <end position="34"/>
    </location>
</feature>
<dbReference type="AlphaFoldDB" id="A0A2P4NMP2"/>
<keyword evidence="1" id="KW-0472">Membrane</keyword>
<protein>
    <recommendedName>
        <fullName evidence="4">DUF5518 domain-containing protein</fullName>
    </recommendedName>
</protein>
<dbReference type="EMBL" id="LOPW02000018">
    <property type="protein sequence ID" value="POG54407.1"/>
    <property type="molecule type" value="Genomic_DNA"/>
</dbReference>
<dbReference type="InterPro" id="IPR040493">
    <property type="entry name" value="DUF5518"/>
</dbReference>